<gene>
    <name evidence="1" type="ORF">HGM15179_004132</name>
</gene>
<organism evidence="1 2">
    <name type="scientific">Zosterops borbonicus</name>
    <dbReference type="NCBI Taxonomy" id="364589"/>
    <lineage>
        <taxon>Eukaryota</taxon>
        <taxon>Metazoa</taxon>
        <taxon>Chordata</taxon>
        <taxon>Craniata</taxon>
        <taxon>Vertebrata</taxon>
        <taxon>Euteleostomi</taxon>
        <taxon>Archelosauria</taxon>
        <taxon>Archosauria</taxon>
        <taxon>Dinosauria</taxon>
        <taxon>Saurischia</taxon>
        <taxon>Theropoda</taxon>
        <taxon>Coelurosauria</taxon>
        <taxon>Aves</taxon>
        <taxon>Neognathae</taxon>
        <taxon>Neoaves</taxon>
        <taxon>Telluraves</taxon>
        <taxon>Australaves</taxon>
        <taxon>Passeriformes</taxon>
        <taxon>Sylvioidea</taxon>
        <taxon>Zosteropidae</taxon>
        <taxon>Zosterops</taxon>
    </lineage>
</organism>
<accession>A0A8K1GT82</accession>
<dbReference type="Proteomes" id="UP000796761">
    <property type="component" value="Unassembled WGS sequence"/>
</dbReference>
<keyword evidence="2" id="KW-1185">Reference proteome</keyword>
<dbReference type="EMBL" id="SWJQ01000084">
    <property type="protein sequence ID" value="TRZ22990.1"/>
    <property type="molecule type" value="Genomic_DNA"/>
</dbReference>
<sequence length="232" mass="26062">MKELRAKFQPHFTEAFIVKTVSKLWKECQATDTITVWLTTRGIINPAQEFGVVKCSVQPQLQEGKYEHALSFPGISTSEEASEISGHEYMGRSRESIPRISEVTRTTLAANESYAGVLLQRQQNLAQLICKLALVDGLQGPEIIGVYPKLHCHETQSMEKALQPLCDCAVAITKAFCMFASKYFKVYHGYYNKRTPAMLLYFVPRKVQQGHGCVQEHCLLELGSKICSLEQG</sequence>
<name>A0A8K1GT82_9PASS</name>
<evidence type="ECO:0000313" key="1">
    <source>
        <dbReference type="EMBL" id="TRZ22990.1"/>
    </source>
</evidence>
<dbReference type="AlphaFoldDB" id="A0A8K1GT82"/>
<reference evidence="1" key="1">
    <citation type="submission" date="2019-04" db="EMBL/GenBank/DDBJ databases">
        <title>Genome assembly of Zosterops borbonicus 15179.</title>
        <authorList>
            <person name="Leroy T."/>
            <person name="Anselmetti Y."/>
            <person name="Tilak M.-K."/>
            <person name="Nabholz B."/>
        </authorList>
    </citation>
    <scope>NUCLEOTIDE SEQUENCE</scope>
    <source>
        <strain evidence="1">HGM_15179</strain>
        <tissue evidence="1">Muscle</tissue>
    </source>
</reference>
<comment type="caution">
    <text evidence="1">The sequence shown here is derived from an EMBL/GenBank/DDBJ whole genome shotgun (WGS) entry which is preliminary data.</text>
</comment>
<protein>
    <submittedName>
        <fullName evidence="1">Uncharacterized protein</fullName>
    </submittedName>
</protein>
<proteinExistence type="predicted"/>
<evidence type="ECO:0000313" key="2">
    <source>
        <dbReference type="Proteomes" id="UP000796761"/>
    </source>
</evidence>